<protein>
    <submittedName>
        <fullName evidence="2">Uncharacterized protein</fullName>
    </submittedName>
</protein>
<feature type="transmembrane region" description="Helical" evidence="1">
    <location>
        <begin position="59"/>
        <end position="79"/>
    </location>
</feature>
<feature type="transmembrane region" description="Helical" evidence="1">
    <location>
        <begin position="194"/>
        <end position="212"/>
    </location>
</feature>
<feature type="transmembrane region" description="Helical" evidence="1">
    <location>
        <begin position="218"/>
        <end position="240"/>
    </location>
</feature>
<name>H1Y6B2_9SPHI</name>
<dbReference type="HOGENOM" id="CLU_1347649_0_0_10"/>
<feature type="transmembrane region" description="Helical" evidence="1">
    <location>
        <begin position="20"/>
        <end position="47"/>
    </location>
</feature>
<proteinExistence type="predicted"/>
<dbReference type="Proteomes" id="UP000002774">
    <property type="component" value="Chromosome"/>
</dbReference>
<keyword evidence="1" id="KW-0812">Transmembrane</keyword>
<evidence type="ECO:0000313" key="3">
    <source>
        <dbReference type="Proteomes" id="UP000002774"/>
    </source>
</evidence>
<keyword evidence="1" id="KW-0472">Membrane</keyword>
<reference evidence="2" key="1">
    <citation type="submission" date="2011-09" db="EMBL/GenBank/DDBJ databases">
        <title>The permanent draft genome of Mucilaginibacter paludis DSM 18603.</title>
        <authorList>
            <consortium name="US DOE Joint Genome Institute (JGI-PGF)"/>
            <person name="Lucas S."/>
            <person name="Han J."/>
            <person name="Lapidus A."/>
            <person name="Bruce D."/>
            <person name="Goodwin L."/>
            <person name="Pitluck S."/>
            <person name="Peters L."/>
            <person name="Kyrpides N."/>
            <person name="Mavromatis K."/>
            <person name="Ivanova N."/>
            <person name="Mikhailova N."/>
            <person name="Held B."/>
            <person name="Detter J.C."/>
            <person name="Tapia R."/>
            <person name="Han C."/>
            <person name="Land M."/>
            <person name="Hauser L."/>
            <person name="Markowitz V."/>
            <person name="Cheng J.-F."/>
            <person name="Hugenholtz P."/>
            <person name="Woyke T."/>
            <person name="Wu D."/>
            <person name="Tindall B."/>
            <person name="Brambilla E."/>
            <person name="Klenk H.-P."/>
            <person name="Eisen J.A."/>
        </authorList>
    </citation>
    <scope>NUCLEOTIDE SEQUENCE [LARGE SCALE GENOMIC DNA]</scope>
    <source>
        <strain evidence="2">DSM 18603</strain>
    </source>
</reference>
<keyword evidence="1" id="KW-1133">Transmembrane helix</keyword>
<dbReference type="AlphaFoldDB" id="H1Y6B2"/>
<organism evidence="2 3">
    <name type="scientific">Mucilaginibacter paludis DSM 18603</name>
    <dbReference type="NCBI Taxonomy" id="714943"/>
    <lineage>
        <taxon>Bacteria</taxon>
        <taxon>Pseudomonadati</taxon>
        <taxon>Bacteroidota</taxon>
        <taxon>Sphingobacteriia</taxon>
        <taxon>Sphingobacteriales</taxon>
        <taxon>Sphingobacteriaceae</taxon>
        <taxon>Mucilaginibacter</taxon>
    </lineage>
</organism>
<gene>
    <name evidence="2" type="ORF">Mucpa_0676</name>
</gene>
<accession>H1Y6B2</accession>
<evidence type="ECO:0000313" key="2">
    <source>
        <dbReference type="EMBL" id="EHQ24860.1"/>
    </source>
</evidence>
<dbReference type="EMBL" id="CM001403">
    <property type="protein sequence ID" value="EHQ24860.1"/>
    <property type="molecule type" value="Genomic_DNA"/>
</dbReference>
<evidence type="ECO:0000256" key="1">
    <source>
        <dbReference type="SAM" id="Phobius"/>
    </source>
</evidence>
<keyword evidence="3" id="KW-1185">Reference proteome</keyword>
<dbReference type="eggNOG" id="ENOG502ZNM8">
    <property type="taxonomic scope" value="Bacteria"/>
</dbReference>
<sequence>MSLKSLSKTRWKIEPNGVTIYPYGIFYVFTAILAVFFTGLIILYITYQNTSITESLPVVLFFVLMLVAFWSFGGTYIQFDNRKGTMRKMLFGFLPTTTIPLAQLQGIKAVTTLQTYKYHLFLKDAQYGKGIVVSSGFSKNDDPNAIAFVNEAVPLIHSYLDRYNSPADYVAEQITAYRFFEQDGHVYAIKSKKVGLLVFGAIFLIIGFFLLIQESTNLLAEVFVAAIVLFLASIFFIAAYTKITFDPATRIFKGTGLLKYLNRQYTFDAFAHIQTVRRSINMVYAGTDVNMYFNVTDKKRKQDVITVISSLRKSSDIERFIKELYQVMGIA</sequence>